<gene>
    <name evidence="1" type="ORF">ACFPQB_18870</name>
</gene>
<evidence type="ECO:0000313" key="2">
    <source>
        <dbReference type="Proteomes" id="UP001596072"/>
    </source>
</evidence>
<name>A0ABW0ZLU0_9ACTN</name>
<dbReference type="EMBL" id="JBHSNS010000012">
    <property type="protein sequence ID" value="MFC5730987.1"/>
    <property type="molecule type" value="Genomic_DNA"/>
</dbReference>
<organism evidence="1 2">
    <name type="scientific">Nocardioides vastitatis</name>
    <dbReference type="NCBI Taxonomy" id="2568655"/>
    <lineage>
        <taxon>Bacteria</taxon>
        <taxon>Bacillati</taxon>
        <taxon>Actinomycetota</taxon>
        <taxon>Actinomycetes</taxon>
        <taxon>Propionibacteriales</taxon>
        <taxon>Nocardioidaceae</taxon>
        <taxon>Nocardioides</taxon>
    </lineage>
</organism>
<comment type="caution">
    <text evidence="1">The sequence shown here is derived from an EMBL/GenBank/DDBJ whole genome shotgun (WGS) entry which is preliminary data.</text>
</comment>
<reference evidence="2" key="1">
    <citation type="journal article" date="2019" name="Int. J. Syst. Evol. Microbiol.">
        <title>The Global Catalogue of Microorganisms (GCM) 10K type strain sequencing project: providing services to taxonomists for standard genome sequencing and annotation.</title>
        <authorList>
            <consortium name="The Broad Institute Genomics Platform"/>
            <consortium name="The Broad Institute Genome Sequencing Center for Infectious Disease"/>
            <person name="Wu L."/>
            <person name="Ma J."/>
        </authorList>
    </citation>
    <scope>NUCLEOTIDE SEQUENCE [LARGE SCALE GENOMIC DNA]</scope>
    <source>
        <strain evidence="2">YIM 94188</strain>
    </source>
</reference>
<accession>A0ABW0ZLU0</accession>
<dbReference type="Proteomes" id="UP001596072">
    <property type="component" value="Unassembled WGS sequence"/>
</dbReference>
<sequence length="413" mass="43942">MRTLQRPLNATLVAIIALCLALTQVPATIRIDSLPLPQVDPLDIATSLLADSATDTAPVVAGKATTEGSVLPRTAKDGIRTSLPGGGEATIDLPATGTAQAVGAGTVVYDGTHPDTKLIVDRVDPNATPGVASSTRTQIAIDGHAAPTRYEFPVDLPKGVRLARQTSGAVYALNAEGKIVGAFGVPWAVDATGAPVPTHFEVTGSTLVQVVDHRYATYPVIADPWWFVPLIVAGRAITHKVAVRAATRAAAQRAAAEAARRAGYTVRQVGSAVKGNFYTAAGHVIRINGAFRRSNGYSTFAAFKRNHPGRSGYEWHHIVEQANVGRFRAWQIHNKQNLVLIRRGIHRACVSAMMSTKLKNMTRAELRSLGLTRVPANRNLTMRQDLAGYSLANMHLAGLRLLAFCGVKIAGLP</sequence>
<dbReference type="RefSeq" id="WP_136431821.1">
    <property type="nucleotide sequence ID" value="NZ_JBHSNS010000012.1"/>
</dbReference>
<protein>
    <submittedName>
        <fullName evidence="1">Uncharacterized protein</fullName>
    </submittedName>
</protein>
<proteinExistence type="predicted"/>
<keyword evidence="2" id="KW-1185">Reference proteome</keyword>
<evidence type="ECO:0000313" key="1">
    <source>
        <dbReference type="EMBL" id="MFC5730987.1"/>
    </source>
</evidence>